<dbReference type="Gene3D" id="3.30.160.60">
    <property type="entry name" value="Classic Zinc Finger"/>
    <property type="match status" value="2"/>
</dbReference>
<dbReference type="PROSITE" id="PS00028">
    <property type="entry name" value="ZINC_FINGER_C2H2_1"/>
    <property type="match status" value="2"/>
</dbReference>
<dbReference type="GO" id="GO:0005634">
    <property type="term" value="C:nucleus"/>
    <property type="evidence" value="ECO:0007669"/>
    <property type="project" value="UniProtKB-ARBA"/>
</dbReference>
<keyword evidence="1" id="KW-0479">Metal-binding</keyword>
<accession>A0A0C9UBQ8</accession>
<evidence type="ECO:0000313" key="7">
    <source>
        <dbReference type="EMBL" id="KIJ32084.1"/>
    </source>
</evidence>
<evidence type="ECO:0000256" key="3">
    <source>
        <dbReference type="ARBA" id="ARBA00022771"/>
    </source>
</evidence>
<dbReference type="GO" id="GO:0000981">
    <property type="term" value="F:DNA-binding transcription factor activity, RNA polymerase II-specific"/>
    <property type="evidence" value="ECO:0007669"/>
    <property type="project" value="TreeGrafter"/>
</dbReference>
<dbReference type="InterPro" id="IPR036236">
    <property type="entry name" value="Znf_C2H2_sf"/>
</dbReference>
<feature type="domain" description="C2H2-type" evidence="6">
    <location>
        <begin position="25"/>
        <end position="54"/>
    </location>
</feature>
<evidence type="ECO:0000256" key="5">
    <source>
        <dbReference type="PROSITE-ProRule" id="PRU00042"/>
    </source>
</evidence>
<sequence>HCPSSFGTEYDLARHKDTHMGNKRYKCAFDGCNRKFTQKGQLAAHLNTHTQAKPYSCNKCPKSFSDPAAKSRHQREQHGGVFYEC</sequence>
<dbReference type="PANTHER" id="PTHR19818">
    <property type="entry name" value="ZINC FINGER PROTEIN ZIC AND GLI"/>
    <property type="match status" value="1"/>
</dbReference>
<proteinExistence type="predicted"/>
<reference evidence="7 8" key="1">
    <citation type="submission" date="2014-06" db="EMBL/GenBank/DDBJ databases">
        <title>Evolutionary Origins and Diversification of the Mycorrhizal Mutualists.</title>
        <authorList>
            <consortium name="DOE Joint Genome Institute"/>
            <consortium name="Mycorrhizal Genomics Consortium"/>
            <person name="Kohler A."/>
            <person name="Kuo A."/>
            <person name="Nagy L.G."/>
            <person name="Floudas D."/>
            <person name="Copeland A."/>
            <person name="Barry K.W."/>
            <person name="Cichocki N."/>
            <person name="Veneault-Fourrey C."/>
            <person name="LaButti K."/>
            <person name="Lindquist E.A."/>
            <person name="Lipzen A."/>
            <person name="Lundell T."/>
            <person name="Morin E."/>
            <person name="Murat C."/>
            <person name="Riley R."/>
            <person name="Ohm R."/>
            <person name="Sun H."/>
            <person name="Tunlid A."/>
            <person name="Henrissat B."/>
            <person name="Grigoriev I.V."/>
            <person name="Hibbett D.S."/>
            <person name="Martin F."/>
        </authorList>
    </citation>
    <scope>NUCLEOTIDE SEQUENCE [LARGE SCALE GENOMIC DNA]</scope>
    <source>
        <strain evidence="7 8">SS14</strain>
    </source>
</reference>
<keyword evidence="2" id="KW-0677">Repeat</keyword>
<dbReference type="OrthoDB" id="654211at2759"/>
<keyword evidence="8" id="KW-1185">Reference proteome</keyword>
<dbReference type="Proteomes" id="UP000054279">
    <property type="component" value="Unassembled WGS sequence"/>
</dbReference>
<dbReference type="InterPro" id="IPR013087">
    <property type="entry name" value="Znf_C2H2_type"/>
</dbReference>
<evidence type="ECO:0000256" key="4">
    <source>
        <dbReference type="ARBA" id="ARBA00022833"/>
    </source>
</evidence>
<dbReference type="GO" id="GO:0045944">
    <property type="term" value="P:positive regulation of transcription by RNA polymerase II"/>
    <property type="evidence" value="ECO:0007669"/>
    <property type="project" value="UniProtKB-ARBA"/>
</dbReference>
<dbReference type="GO" id="GO:0000978">
    <property type="term" value="F:RNA polymerase II cis-regulatory region sequence-specific DNA binding"/>
    <property type="evidence" value="ECO:0007669"/>
    <property type="project" value="TreeGrafter"/>
</dbReference>
<name>A0A0C9UBQ8_SPHS4</name>
<feature type="domain" description="C2H2-type" evidence="6">
    <location>
        <begin position="55"/>
        <end position="80"/>
    </location>
</feature>
<dbReference type="HOGENOM" id="CLU_002678_42_18_1"/>
<dbReference type="FunFam" id="3.30.160.60:FF:002343">
    <property type="entry name" value="Zinc finger protein 33A"/>
    <property type="match status" value="1"/>
</dbReference>
<keyword evidence="3 5" id="KW-0863">Zinc-finger</keyword>
<feature type="non-terminal residue" evidence="7">
    <location>
        <position position="1"/>
    </location>
</feature>
<dbReference type="PANTHER" id="PTHR19818:SF139">
    <property type="entry name" value="PAIR-RULE PROTEIN ODD-PAIRED"/>
    <property type="match status" value="1"/>
</dbReference>
<dbReference type="FunFam" id="3.30.160.60:FF:000100">
    <property type="entry name" value="Zinc finger 45-like"/>
    <property type="match status" value="1"/>
</dbReference>
<gene>
    <name evidence="7" type="ORF">M422DRAFT_126401</name>
</gene>
<dbReference type="GO" id="GO:0008270">
    <property type="term" value="F:zinc ion binding"/>
    <property type="evidence" value="ECO:0007669"/>
    <property type="project" value="UniProtKB-KW"/>
</dbReference>
<dbReference type="SUPFAM" id="SSF57667">
    <property type="entry name" value="beta-beta-alpha zinc fingers"/>
    <property type="match status" value="1"/>
</dbReference>
<dbReference type="Pfam" id="PF00096">
    <property type="entry name" value="zf-C2H2"/>
    <property type="match status" value="2"/>
</dbReference>
<keyword evidence="4" id="KW-0862">Zinc</keyword>
<evidence type="ECO:0000313" key="8">
    <source>
        <dbReference type="Proteomes" id="UP000054279"/>
    </source>
</evidence>
<dbReference type="PROSITE" id="PS50157">
    <property type="entry name" value="ZINC_FINGER_C2H2_2"/>
    <property type="match status" value="2"/>
</dbReference>
<evidence type="ECO:0000256" key="1">
    <source>
        <dbReference type="ARBA" id="ARBA00022723"/>
    </source>
</evidence>
<evidence type="ECO:0000256" key="2">
    <source>
        <dbReference type="ARBA" id="ARBA00022737"/>
    </source>
</evidence>
<dbReference type="SMART" id="SM00355">
    <property type="entry name" value="ZnF_C2H2"/>
    <property type="match status" value="3"/>
</dbReference>
<dbReference type="AlphaFoldDB" id="A0A0C9UBQ8"/>
<protein>
    <recommendedName>
        <fullName evidence="6">C2H2-type domain-containing protein</fullName>
    </recommendedName>
</protein>
<organism evidence="7 8">
    <name type="scientific">Sphaerobolus stellatus (strain SS14)</name>
    <dbReference type="NCBI Taxonomy" id="990650"/>
    <lineage>
        <taxon>Eukaryota</taxon>
        <taxon>Fungi</taxon>
        <taxon>Dikarya</taxon>
        <taxon>Basidiomycota</taxon>
        <taxon>Agaricomycotina</taxon>
        <taxon>Agaricomycetes</taxon>
        <taxon>Phallomycetidae</taxon>
        <taxon>Geastrales</taxon>
        <taxon>Sphaerobolaceae</taxon>
        <taxon>Sphaerobolus</taxon>
    </lineage>
</organism>
<evidence type="ECO:0000259" key="6">
    <source>
        <dbReference type="PROSITE" id="PS50157"/>
    </source>
</evidence>
<feature type="non-terminal residue" evidence="7">
    <location>
        <position position="85"/>
    </location>
</feature>
<dbReference type="InterPro" id="IPR050329">
    <property type="entry name" value="GLI_C2H2-zinc-finger"/>
</dbReference>
<dbReference type="EMBL" id="KN837232">
    <property type="protein sequence ID" value="KIJ32084.1"/>
    <property type="molecule type" value="Genomic_DNA"/>
</dbReference>